<gene>
    <name evidence="2" type="ORF">Pan161_50070</name>
</gene>
<dbReference type="InterPro" id="IPR051873">
    <property type="entry name" value="KNR4/SMI1_regulator"/>
</dbReference>
<name>A0A517VJY9_9PLAN</name>
<feature type="domain" description="Knr4/Smi1-like" evidence="1">
    <location>
        <begin position="114"/>
        <end position="251"/>
    </location>
</feature>
<evidence type="ECO:0000313" key="3">
    <source>
        <dbReference type="Proteomes" id="UP000316855"/>
    </source>
</evidence>
<dbReference type="EMBL" id="CP036343">
    <property type="protein sequence ID" value="QDT93328.1"/>
    <property type="molecule type" value="Genomic_DNA"/>
</dbReference>
<dbReference type="SMART" id="SM00860">
    <property type="entry name" value="SMI1_KNR4"/>
    <property type="match status" value="1"/>
</dbReference>
<proteinExistence type="predicted"/>
<keyword evidence="3" id="KW-1185">Reference proteome</keyword>
<evidence type="ECO:0000313" key="2">
    <source>
        <dbReference type="EMBL" id="QDT93328.1"/>
    </source>
</evidence>
<dbReference type="AlphaFoldDB" id="A0A517VJY9"/>
<organism evidence="2 3">
    <name type="scientific">Gimesia algae</name>
    <dbReference type="NCBI Taxonomy" id="2527971"/>
    <lineage>
        <taxon>Bacteria</taxon>
        <taxon>Pseudomonadati</taxon>
        <taxon>Planctomycetota</taxon>
        <taxon>Planctomycetia</taxon>
        <taxon>Planctomycetales</taxon>
        <taxon>Planctomycetaceae</taxon>
        <taxon>Gimesia</taxon>
    </lineage>
</organism>
<dbReference type="InterPro" id="IPR018958">
    <property type="entry name" value="Knr4/Smi1-like_dom"/>
</dbReference>
<dbReference type="SUPFAM" id="SSF160631">
    <property type="entry name" value="SMI1/KNR4-like"/>
    <property type="match status" value="1"/>
</dbReference>
<dbReference type="PANTHER" id="PTHR47432:SF1">
    <property type="entry name" value="CELL WALL ASSEMBLY REGULATOR SMI1"/>
    <property type="match status" value="1"/>
</dbReference>
<sequence length="290" mass="32888">MKSTLPVRRFIHTNGRWVNLAVEEETVISYSGTNRSTVPYFGRVKHETHTPRAGRSADEELEKLAADFKRRNYLEITPTKKPAGETKINGLWRRLENWHCEHTPVFCRWPLAPGASEREIQAFEKTIGAKLPADMRASYLRHNGSARVKLLAVIGEGEWVNLQESAKHWKFFQDIRPSLEAAGFLKPPLGPMKEVQISPGWIPISDNSGGDHLCIDLDPAKGGKVGQLFSYWHEYGAWRIVAPSFTAFLERLLKHLEQGKYAFDECGQLAPVKGPSAYEVSKVQDYFQKD</sequence>
<protein>
    <submittedName>
        <fullName evidence="2">SMI1 / KNR4 family protein</fullName>
    </submittedName>
</protein>
<dbReference type="RefSeq" id="WP_197994218.1">
    <property type="nucleotide sequence ID" value="NZ_CP036343.1"/>
</dbReference>
<dbReference type="PANTHER" id="PTHR47432">
    <property type="entry name" value="CELL WALL ASSEMBLY REGULATOR SMI1"/>
    <property type="match status" value="1"/>
</dbReference>
<dbReference type="InterPro" id="IPR037883">
    <property type="entry name" value="Knr4/Smi1-like_sf"/>
</dbReference>
<reference evidence="2 3" key="1">
    <citation type="submission" date="2019-02" db="EMBL/GenBank/DDBJ databases">
        <title>Deep-cultivation of Planctomycetes and their phenomic and genomic characterization uncovers novel biology.</title>
        <authorList>
            <person name="Wiegand S."/>
            <person name="Jogler M."/>
            <person name="Boedeker C."/>
            <person name="Pinto D."/>
            <person name="Vollmers J."/>
            <person name="Rivas-Marin E."/>
            <person name="Kohn T."/>
            <person name="Peeters S.H."/>
            <person name="Heuer A."/>
            <person name="Rast P."/>
            <person name="Oberbeckmann S."/>
            <person name="Bunk B."/>
            <person name="Jeske O."/>
            <person name="Meyerdierks A."/>
            <person name="Storesund J.E."/>
            <person name="Kallscheuer N."/>
            <person name="Luecker S."/>
            <person name="Lage O.M."/>
            <person name="Pohl T."/>
            <person name="Merkel B.J."/>
            <person name="Hornburger P."/>
            <person name="Mueller R.-W."/>
            <person name="Bruemmer F."/>
            <person name="Labrenz M."/>
            <person name="Spormann A.M."/>
            <person name="Op den Camp H."/>
            <person name="Overmann J."/>
            <person name="Amann R."/>
            <person name="Jetten M.S.M."/>
            <person name="Mascher T."/>
            <person name="Medema M.H."/>
            <person name="Devos D.P."/>
            <person name="Kaster A.-K."/>
            <person name="Ovreas L."/>
            <person name="Rohde M."/>
            <person name="Galperin M.Y."/>
            <person name="Jogler C."/>
        </authorList>
    </citation>
    <scope>NUCLEOTIDE SEQUENCE [LARGE SCALE GENOMIC DNA]</scope>
    <source>
        <strain evidence="2 3">Pan161</strain>
    </source>
</reference>
<evidence type="ECO:0000259" key="1">
    <source>
        <dbReference type="SMART" id="SM00860"/>
    </source>
</evidence>
<dbReference type="Gene3D" id="3.40.1580.10">
    <property type="entry name" value="SMI1/KNR4-like"/>
    <property type="match status" value="1"/>
</dbReference>
<dbReference type="Pfam" id="PF09346">
    <property type="entry name" value="SMI1_KNR4"/>
    <property type="match status" value="1"/>
</dbReference>
<dbReference type="KEGG" id="gax:Pan161_50070"/>
<dbReference type="Proteomes" id="UP000316855">
    <property type="component" value="Chromosome"/>
</dbReference>
<accession>A0A517VJY9</accession>